<gene>
    <name evidence="1" type="ORF">R0G64_31450</name>
</gene>
<evidence type="ECO:0000313" key="2">
    <source>
        <dbReference type="Proteomes" id="UP001273935"/>
    </source>
</evidence>
<evidence type="ECO:0000313" key="1">
    <source>
        <dbReference type="EMBL" id="MDV3443917.1"/>
    </source>
</evidence>
<feature type="non-terminal residue" evidence="1">
    <location>
        <position position="72"/>
    </location>
</feature>
<accession>A0ABU3Y173</accession>
<sequence length="72" mass="7936">TLLAVAVQAAHAAEPRTVDILVLYTKDAQALPNGRDMNARIASYIEYANNAFKKSNVNLRLRLVNAQPLTWA</sequence>
<comment type="caution">
    <text evidence="1">The sequence shown here is derived from an EMBL/GenBank/DDBJ whole genome shotgun (WGS) entry which is preliminary data.</text>
</comment>
<proteinExistence type="predicted"/>
<protein>
    <submittedName>
        <fullName evidence="1">Carbohydrate-binding protein</fullName>
    </submittedName>
</protein>
<feature type="non-terminal residue" evidence="1">
    <location>
        <position position="1"/>
    </location>
</feature>
<dbReference type="EMBL" id="JAWJUL010000379">
    <property type="protein sequence ID" value="MDV3443917.1"/>
    <property type="molecule type" value="Genomic_DNA"/>
</dbReference>
<reference evidence="1 2" key="1">
    <citation type="submission" date="2023-10" db="EMBL/GenBank/DDBJ databases">
        <title>Pseudomonas otitidis isolated from a paediatric patient with cystic fibrosis in Chile.</title>
        <authorList>
            <person name="Amsteins-Romero L."/>
            <person name="Opazo-Capurro A."/>
            <person name="Matus-Kohler M."/>
            <person name="Gonzalez-Rocha G."/>
        </authorList>
    </citation>
    <scope>NUCLEOTIDE SEQUENCE [LARGE SCALE GENOMIC DNA]</scope>
    <source>
        <strain evidence="1 2">P-714</strain>
    </source>
</reference>
<dbReference type="Proteomes" id="UP001273935">
    <property type="component" value="Unassembled WGS sequence"/>
</dbReference>
<keyword evidence="2" id="KW-1185">Reference proteome</keyword>
<name>A0ABU3Y173_9GAMM</name>
<organism evidence="1 2">
    <name type="scientific">Metapseudomonas otitidis</name>
    <dbReference type="NCBI Taxonomy" id="319939"/>
    <lineage>
        <taxon>Bacteria</taxon>
        <taxon>Pseudomonadati</taxon>
        <taxon>Pseudomonadota</taxon>
        <taxon>Gammaproteobacteria</taxon>
        <taxon>Pseudomonadales</taxon>
        <taxon>Pseudomonadaceae</taxon>
        <taxon>Metapseudomonas</taxon>
    </lineage>
</organism>